<dbReference type="Pfam" id="PF11566">
    <property type="entry name" value="PI31_Prot_N"/>
    <property type="match status" value="1"/>
</dbReference>
<dbReference type="Pfam" id="PF08577">
    <property type="entry name" value="PI31_Prot_C"/>
    <property type="match status" value="1"/>
</dbReference>
<evidence type="ECO:0000256" key="9">
    <source>
        <dbReference type="ARBA" id="ARBA00022990"/>
    </source>
</evidence>
<keyword evidence="16" id="KW-1185">Reference proteome</keyword>
<accession>A0AA38HHD3</accession>
<dbReference type="PANTHER" id="PTHR13266">
    <property type="entry name" value="PROTEASOME INHIBITOR"/>
    <property type="match status" value="1"/>
</dbReference>
<feature type="region of interest" description="Disordered" evidence="11">
    <location>
        <begin position="205"/>
        <end position="255"/>
    </location>
</feature>
<evidence type="ECO:0000256" key="12">
    <source>
        <dbReference type="SAM" id="SignalP"/>
    </source>
</evidence>
<dbReference type="GeneID" id="77727080"/>
<keyword evidence="7" id="KW-0256">Endoplasmic reticulum</keyword>
<gene>
    <name evidence="15" type="ORF">MKK02DRAFT_29645</name>
</gene>
<feature type="chain" id="PRO_5041418161" evidence="12">
    <location>
        <begin position="24"/>
        <end position="413"/>
    </location>
</feature>
<evidence type="ECO:0000256" key="5">
    <source>
        <dbReference type="ARBA" id="ARBA00022490"/>
    </source>
</evidence>
<dbReference type="InterPro" id="IPR021625">
    <property type="entry name" value="PI31_Prot_N"/>
</dbReference>
<feature type="domain" description="PI31 proteasome regulator C-terminal" evidence="13">
    <location>
        <begin position="253"/>
        <end position="315"/>
    </location>
</feature>
<comment type="caution">
    <text evidence="15">The sequence shown here is derived from an EMBL/GenBank/DDBJ whole genome shotgun (WGS) entry which is preliminary data.</text>
</comment>
<dbReference type="EMBL" id="JAKWFO010000001">
    <property type="protein sequence ID" value="KAI9639626.1"/>
    <property type="molecule type" value="Genomic_DNA"/>
</dbReference>
<comment type="similarity">
    <text evidence="3">Belongs to the proteasome inhibitor PI31 family.</text>
</comment>
<evidence type="ECO:0000313" key="15">
    <source>
        <dbReference type="EMBL" id="KAI9639626.1"/>
    </source>
</evidence>
<dbReference type="Proteomes" id="UP001164286">
    <property type="component" value="Unassembled WGS sequence"/>
</dbReference>
<dbReference type="InterPro" id="IPR045128">
    <property type="entry name" value="PI31-like"/>
</dbReference>
<dbReference type="Gene3D" id="3.40.1000.30">
    <property type="match status" value="1"/>
</dbReference>
<evidence type="ECO:0000256" key="2">
    <source>
        <dbReference type="ARBA" id="ARBA00004496"/>
    </source>
</evidence>
<name>A0AA38HHD3_9TREE</name>
<reference evidence="15" key="1">
    <citation type="journal article" date="2022" name="G3 (Bethesda)">
        <title>High quality genome of the basidiomycete yeast Dioszegia hungarica PDD-24b-2 isolated from cloud water.</title>
        <authorList>
            <person name="Jarrige D."/>
            <person name="Haridas S."/>
            <person name="Bleykasten-Grosshans C."/>
            <person name="Joly M."/>
            <person name="Nadalig T."/>
            <person name="Sancelme M."/>
            <person name="Vuilleumier S."/>
            <person name="Grigoriev I.V."/>
            <person name="Amato P."/>
            <person name="Bringel F."/>
        </authorList>
    </citation>
    <scope>NUCLEOTIDE SEQUENCE</scope>
    <source>
        <strain evidence="15">PDD-24b-2</strain>
    </source>
</reference>
<evidence type="ECO:0000256" key="1">
    <source>
        <dbReference type="ARBA" id="ARBA00004240"/>
    </source>
</evidence>
<comment type="function">
    <text evidence="10">Plays an important role in control of proteasome function. Inhibits the hydrolysis of protein and peptide substrates by the 20S proteasome. Also inhibits the activation of the proteasome by the proteasome regulatory proteins PA700 and PA28.</text>
</comment>
<feature type="region of interest" description="Disordered" evidence="11">
    <location>
        <begin position="54"/>
        <end position="101"/>
    </location>
</feature>
<dbReference type="InterPro" id="IPR013886">
    <property type="entry name" value="PI31_Prot_C"/>
</dbReference>
<sequence length="413" mass="41664">MSNPLETPALLRLLLQLLPVSTSSPLPQPTDAIAALVHAIHTALQFRLIPGSTPSTAGQGVAAAGNRGENDDDAASETATAVEQGEDAEAPEGRLPEGWNSRGEDSYAFEYRHEQSSMTFRIRVGRMGGRVQIDAMAADGAPNTLSFVLGDVLTPPAFPIPSSATGAGSSSSSTEAPAKSLGFNVKDFVERYVREVITKLLPGLRVPGYSEPTQQSGSNPCNPPPPQPSHQPPPAHPNPLIDPMHPGMGRPSVGQRDLDPLANLGGPGAFNPGGGGMYMDFNDPLFDGRRGAGRMDMGPGGMMNPPGARWDPVGPGMGGPGPMGGRFPGGGGNPLNGVGRGDYGFGDEMPPPGEFGPDMGTGGPMGPGGRGGFGGGRGGLGGPGYGGMGGQGGGGGRFGGGGMGGFGGGGMFM</sequence>
<dbReference type="GO" id="GO:0000502">
    <property type="term" value="C:proteasome complex"/>
    <property type="evidence" value="ECO:0007669"/>
    <property type="project" value="UniProtKB-KW"/>
</dbReference>
<feature type="signal peptide" evidence="12">
    <location>
        <begin position="1"/>
        <end position="23"/>
    </location>
</feature>
<feature type="compositionally biased region" description="Pro residues" evidence="11">
    <location>
        <begin position="221"/>
        <end position="237"/>
    </location>
</feature>
<keyword evidence="4" id="KW-0488">Methylation</keyword>
<protein>
    <submittedName>
        <fullName evidence="15">PI31 proteasome regulator N-terminal-domain-containing protein</fullName>
    </submittedName>
</protein>
<evidence type="ECO:0000256" key="10">
    <source>
        <dbReference type="ARBA" id="ARBA00024805"/>
    </source>
</evidence>
<evidence type="ECO:0000259" key="13">
    <source>
        <dbReference type="Pfam" id="PF08577"/>
    </source>
</evidence>
<evidence type="ECO:0000256" key="7">
    <source>
        <dbReference type="ARBA" id="ARBA00022824"/>
    </source>
</evidence>
<feature type="region of interest" description="Disordered" evidence="11">
    <location>
        <begin position="360"/>
        <end position="385"/>
    </location>
</feature>
<keyword evidence="12" id="KW-0732">Signal</keyword>
<keyword evidence="5" id="KW-0963">Cytoplasm</keyword>
<evidence type="ECO:0000256" key="11">
    <source>
        <dbReference type="SAM" id="MobiDB-lite"/>
    </source>
</evidence>
<dbReference type="GO" id="GO:0070628">
    <property type="term" value="F:proteasome binding"/>
    <property type="evidence" value="ECO:0007669"/>
    <property type="project" value="InterPro"/>
</dbReference>
<dbReference type="AlphaFoldDB" id="A0AA38HHD3"/>
<dbReference type="GO" id="GO:0004866">
    <property type="term" value="F:endopeptidase inhibitor activity"/>
    <property type="evidence" value="ECO:0007669"/>
    <property type="project" value="InterPro"/>
</dbReference>
<evidence type="ECO:0000256" key="8">
    <source>
        <dbReference type="ARBA" id="ARBA00022942"/>
    </source>
</evidence>
<keyword evidence="6" id="KW-0597">Phosphoprotein</keyword>
<dbReference type="PANTHER" id="PTHR13266:SF1">
    <property type="entry name" value="PROTEASOME INHIBITOR PI31 SUBUNIT"/>
    <property type="match status" value="1"/>
</dbReference>
<comment type="subcellular location">
    <subcellularLocation>
        <location evidence="2">Cytoplasm</location>
    </subcellularLocation>
    <subcellularLocation>
        <location evidence="1">Endoplasmic reticulum</location>
    </subcellularLocation>
</comment>
<organism evidence="15 16">
    <name type="scientific">Dioszegia hungarica</name>
    <dbReference type="NCBI Taxonomy" id="4972"/>
    <lineage>
        <taxon>Eukaryota</taxon>
        <taxon>Fungi</taxon>
        <taxon>Dikarya</taxon>
        <taxon>Basidiomycota</taxon>
        <taxon>Agaricomycotina</taxon>
        <taxon>Tremellomycetes</taxon>
        <taxon>Tremellales</taxon>
        <taxon>Bulleribasidiaceae</taxon>
        <taxon>Dioszegia</taxon>
    </lineage>
</organism>
<evidence type="ECO:0000256" key="3">
    <source>
        <dbReference type="ARBA" id="ARBA00006405"/>
    </source>
</evidence>
<keyword evidence="9" id="KW-0007">Acetylation</keyword>
<evidence type="ECO:0000313" key="16">
    <source>
        <dbReference type="Proteomes" id="UP001164286"/>
    </source>
</evidence>
<evidence type="ECO:0000256" key="6">
    <source>
        <dbReference type="ARBA" id="ARBA00022553"/>
    </source>
</evidence>
<keyword evidence="8 15" id="KW-0647">Proteasome</keyword>
<proteinExistence type="inferred from homology"/>
<feature type="domain" description="PI31 proteasome regulator N-terminal" evidence="14">
    <location>
        <begin position="23"/>
        <end position="205"/>
    </location>
</feature>
<evidence type="ECO:0000259" key="14">
    <source>
        <dbReference type="Pfam" id="PF11566"/>
    </source>
</evidence>
<evidence type="ECO:0000256" key="4">
    <source>
        <dbReference type="ARBA" id="ARBA00022481"/>
    </source>
</evidence>
<dbReference type="GO" id="GO:0043161">
    <property type="term" value="P:proteasome-mediated ubiquitin-dependent protein catabolic process"/>
    <property type="evidence" value="ECO:0007669"/>
    <property type="project" value="InterPro"/>
</dbReference>
<dbReference type="RefSeq" id="XP_052949403.1">
    <property type="nucleotide sequence ID" value="XM_053087875.1"/>
</dbReference>